<evidence type="ECO:0000256" key="5">
    <source>
        <dbReference type="ARBA" id="ARBA00022692"/>
    </source>
</evidence>
<evidence type="ECO:0000256" key="4">
    <source>
        <dbReference type="ARBA" id="ARBA00022475"/>
    </source>
</evidence>
<evidence type="ECO:0000256" key="7">
    <source>
        <dbReference type="ARBA" id="ARBA00023136"/>
    </source>
</evidence>
<dbReference type="PANTHER" id="PTHR30330:SF3">
    <property type="entry name" value="TRANSCRIPTIONAL REGULATOR, LRP FAMILY"/>
    <property type="match status" value="1"/>
</dbReference>
<proteinExistence type="inferred from homology"/>
<keyword evidence="6 8" id="KW-1133">Transmembrane helix</keyword>
<dbReference type="Gene3D" id="1.20.1740.10">
    <property type="entry name" value="Amino acid/polyamine transporter I"/>
    <property type="match status" value="1"/>
</dbReference>
<evidence type="ECO:0000313" key="9">
    <source>
        <dbReference type="EMBL" id="MCU6705399.1"/>
    </source>
</evidence>
<keyword evidence="4 8" id="KW-1003">Cell membrane</keyword>
<keyword evidence="10" id="KW-1185">Reference proteome</keyword>
<dbReference type="AlphaFoldDB" id="A0AAE3IGW9"/>
<evidence type="ECO:0000256" key="3">
    <source>
        <dbReference type="ARBA" id="ARBA00022448"/>
    </source>
</evidence>
<keyword evidence="3 8" id="KW-0813">Transport</keyword>
<evidence type="ECO:0000256" key="8">
    <source>
        <dbReference type="RuleBase" id="RU363064"/>
    </source>
</evidence>
<organism evidence="9 10">
    <name type="scientific">Hominimerdicola aceti</name>
    <dbReference type="NCBI Taxonomy" id="2981726"/>
    <lineage>
        <taxon>Bacteria</taxon>
        <taxon>Bacillati</taxon>
        <taxon>Bacillota</taxon>
        <taxon>Clostridia</taxon>
        <taxon>Eubacteriales</taxon>
        <taxon>Oscillospiraceae</taxon>
        <taxon>Hominimerdicola</taxon>
    </lineage>
</organism>
<feature type="transmembrane region" description="Helical" evidence="8">
    <location>
        <begin position="174"/>
        <end position="194"/>
    </location>
</feature>
<evidence type="ECO:0000256" key="2">
    <source>
        <dbReference type="ARBA" id="ARBA00009261"/>
    </source>
</evidence>
<protein>
    <submittedName>
        <fullName evidence="9">Amino acid carrier protein</fullName>
    </submittedName>
</protein>
<evidence type="ECO:0000256" key="1">
    <source>
        <dbReference type="ARBA" id="ARBA00004651"/>
    </source>
</evidence>
<feature type="transmembrane region" description="Helical" evidence="8">
    <location>
        <begin position="141"/>
        <end position="162"/>
    </location>
</feature>
<feature type="transmembrane region" description="Helical" evidence="8">
    <location>
        <begin position="300"/>
        <end position="322"/>
    </location>
</feature>
<accession>A0AAE3IGW9</accession>
<feature type="transmembrane region" description="Helical" evidence="8">
    <location>
        <begin position="233"/>
        <end position="260"/>
    </location>
</feature>
<feature type="transmembrane region" description="Helical" evidence="8">
    <location>
        <begin position="12"/>
        <end position="36"/>
    </location>
</feature>
<dbReference type="PRINTS" id="PR00175">
    <property type="entry name" value="NAALASMPORT"/>
</dbReference>
<feature type="transmembrane region" description="Helical" evidence="8">
    <location>
        <begin position="403"/>
        <end position="420"/>
    </location>
</feature>
<feature type="transmembrane region" description="Helical" evidence="8">
    <location>
        <begin position="206"/>
        <end position="227"/>
    </location>
</feature>
<keyword evidence="7 8" id="KW-0472">Membrane</keyword>
<dbReference type="NCBIfam" id="TIGR00835">
    <property type="entry name" value="agcS"/>
    <property type="match status" value="1"/>
</dbReference>
<keyword evidence="5 8" id="KW-0812">Transmembrane</keyword>
<feature type="transmembrane region" description="Helical" evidence="8">
    <location>
        <begin position="376"/>
        <end position="397"/>
    </location>
</feature>
<feature type="transmembrane region" description="Helical" evidence="8">
    <location>
        <begin position="342"/>
        <end position="364"/>
    </location>
</feature>
<dbReference type="GO" id="GO:0005283">
    <property type="term" value="F:amino acid:sodium symporter activity"/>
    <property type="evidence" value="ECO:0007669"/>
    <property type="project" value="InterPro"/>
</dbReference>
<reference evidence="9 10" key="1">
    <citation type="journal article" date="2021" name="ISME Commun">
        <title>Automated analysis of genomic sequences facilitates high-throughput and comprehensive description of bacteria.</title>
        <authorList>
            <person name="Hitch T.C.A."/>
        </authorList>
    </citation>
    <scope>NUCLEOTIDE SEQUENCE [LARGE SCALE GENOMIC DNA]</scope>
    <source>
        <strain evidence="9 10">Sanger_31</strain>
    </source>
</reference>
<sequence length="430" mass="45727">MELTAIINKINSFLWGVPLLILLLGGGIYLSIKLGFPQIHILKIMKKTVFTLFKKESSESDSLSQFQTFSTALAATVGTGSVVGVGECIRIGGAGSVFWMWVSAFFGMGLAYCENYLGVRCSDGKLCGAASYLEKIGRTKLTAVLFAVFTVGASLGMGNMVQTGSAAAAAREGFGIPSYIFALVVLIFVFLVAVGKNSAACLCEKLVPIMAVLFIGGSLGVIIFHPLKAAGAIAMIVKNAFCPTACITGSVAGTIIFSMVEGLKRGAFSNEAGLGSTVAVHSSCEIKSPELQGTWAMAEVFIDTFVICTLTAIVIIISGTDLTGEDMAVRAYNAALGGAGKYFMSGSLILFALATVAGWFFIGERAWRYLFPRSDMIYRIMAIACGCIGTMWSMELVWGVSDIFNGLMAVPNVIGVLVLWRKEVEMRNEE</sequence>
<comment type="caution">
    <text evidence="9">The sequence shown here is derived from an EMBL/GenBank/DDBJ whole genome shotgun (WGS) entry which is preliminary data.</text>
</comment>
<dbReference type="GO" id="GO:0005886">
    <property type="term" value="C:plasma membrane"/>
    <property type="evidence" value="ECO:0007669"/>
    <property type="project" value="UniProtKB-SubCell"/>
</dbReference>
<dbReference type="Proteomes" id="UP001208131">
    <property type="component" value="Unassembled WGS sequence"/>
</dbReference>
<evidence type="ECO:0000256" key="6">
    <source>
        <dbReference type="ARBA" id="ARBA00022989"/>
    </source>
</evidence>
<comment type="similarity">
    <text evidence="2 8">Belongs to the alanine or glycine:cation symporter (AGCS) (TC 2.A.25) family.</text>
</comment>
<dbReference type="Pfam" id="PF01235">
    <property type="entry name" value="Na_Ala_symp"/>
    <property type="match status" value="1"/>
</dbReference>
<dbReference type="InterPro" id="IPR001463">
    <property type="entry name" value="Na/Ala_symport"/>
</dbReference>
<comment type="subcellular location">
    <subcellularLocation>
        <location evidence="1 8">Cell membrane</location>
        <topology evidence="1 8">Multi-pass membrane protein</topology>
    </subcellularLocation>
</comment>
<dbReference type="PANTHER" id="PTHR30330">
    <property type="entry name" value="AGSS FAMILY TRANSPORTER, SODIUM-ALANINE"/>
    <property type="match status" value="1"/>
</dbReference>
<dbReference type="RefSeq" id="WP_267300739.1">
    <property type="nucleotide sequence ID" value="NZ_JAOQJZ010000004.1"/>
</dbReference>
<name>A0AAE3IGW9_9FIRM</name>
<evidence type="ECO:0000313" key="10">
    <source>
        <dbReference type="Proteomes" id="UP001208131"/>
    </source>
</evidence>
<dbReference type="EMBL" id="JAOQJZ010000004">
    <property type="protein sequence ID" value="MCU6705399.1"/>
    <property type="molecule type" value="Genomic_DNA"/>
</dbReference>
<keyword evidence="8" id="KW-0769">Symport</keyword>
<gene>
    <name evidence="9" type="ORF">OCV57_05615</name>
</gene>